<organism evidence="2 3">
    <name type="scientific">Odynerus spinipes</name>
    <dbReference type="NCBI Taxonomy" id="1348599"/>
    <lineage>
        <taxon>Eukaryota</taxon>
        <taxon>Metazoa</taxon>
        <taxon>Ecdysozoa</taxon>
        <taxon>Arthropoda</taxon>
        <taxon>Hexapoda</taxon>
        <taxon>Insecta</taxon>
        <taxon>Pterygota</taxon>
        <taxon>Neoptera</taxon>
        <taxon>Endopterygota</taxon>
        <taxon>Hymenoptera</taxon>
        <taxon>Apocrita</taxon>
        <taxon>Aculeata</taxon>
        <taxon>Vespoidea</taxon>
        <taxon>Vespidae</taxon>
        <taxon>Eumeninae</taxon>
        <taxon>Odynerus</taxon>
    </lineage>
</organism>
<dbReference type="EMBL" id="JAIFRP010004413">
    <property type="protein sequence ID" value="KAK2575555.1"/>
    <property type="molecule type" value="Genomic_DNA"/>
</dbReference>
<reference evidence="2" key="2">
    <citation type="journal article" date="2023" name="Commun. Biol.">
        <title>Intrasexual cuticular hydrocarbon dimorphism in a wasp sheds light on hydrocarbon biosynthesis genes in Hymenoptera.</title>
        <authorList>
            <person name="Moris V.C."/>
            <person name="Podsiadlowski L."/>
            <person name="Martin S."/>
            <person name="Oeyen J.P."/>
            <person name="Donath A."/>
            <person name="Petersen M."/>
            <person name="Wilbrandt J."/>
            <person name="Misof B."/>
            <person name="Liedtke D."/>
            <person name="Thamm M."/>
            <person name="Scheiner R."/>
            <person name="Schmitt T."/>
            <person name="Niehuis O."/>
        </authorList>
    </citation>
    <scope>NUCLEOTIDE SEQUENCE</scope>
    <source>
        <strain evidence="2">GBR_01_08_01A</strain>
    </source>
</reference>
<gene>
    <name evidence="2" type="ORF">KPH14_011273</name>
</gene>
<sequence>MNNLSATLFLERMERLRVCFVGVAALVGRFLGREHRPILNRGSGNEKEDKQTGRPIDHANSGNESWRPEVSYDYLKKKRTSLNILSYENVI</sequence>
<reference evidence="2" key="1">
    <citation type="submission" date="2021-08" db="EMBL/GenBank/DDBJ databases">
        <authorList>
            <person name="Misof B."/>
            <person name="Oliver O."/>
            <person name="Podsiadlowski L."/>
            <person name="Donath A."/>
            <person name="Peters R."/>
            <person name="Mayer C."/>
            <person name="Rust J."/>
            <person name="Gunkel S."/>
            <person name="Lesny P."/>
            <person name="Martin S."/>
            <person name="Oeyen J.P."/>
            <person name="Petersen M."/>
            <person name="Panagiotis P."/>
            <person name="Wilbrandt J."/>
            <person name="Tanja T."/>
        </authorList>
    </citation>
    <scope>NUCLEOTIDE SEQUENCE</scope>
    <source>
        <strain evidence="2">GBR_01_08_01A</strain>
        <tissue evidence="2">Thorax + abdomen</tissue>
    </source>
</reference>
<feature type="compositionally biased region" description="Basic and acidic residues" evidence="1">
    <location>
        <begin position="44"/>
        <end position="57"/>
    </location>
</feature>
<feature type="region of interest" description="Disordered" evidence="1">
    <location>
        <begin position="37"/>
        <end position="67"/>
    </location>
</feature>
<evidence type="ECO:0000256" key="1">
    <source>
        <dbReference type="SAM" id="MobiDB-lite"/>
    </source>
</evidence>
<dbReference type="Proteomes" id="UP001258017">
    <property type="component" value="Unassembled WGS sequence"/>
</dbReference>
<evidence type="ECO:0000313" key="3">
    <source>
        <dbReference type="Proteomes" id="UP001258017"/>
    </source>
</evidence>
<comment type="caution">
    <text evidence="2">The sequence shown here is derived from an EMBL/GenBank/DDBJ whole genome shotgun (WGS) entry which is preliminary data.</text>
</comment>
<evidence type="ECO:0000313" key="2">
    <source>
        <dbReference type="EMBL" id="KAK2575555.1"/>
    </source>
</evidence>
<dbReference type="AlphaFoldDB" id="A0AAD9VJ29"/>
<protein>
    <submittedName>
        <fullName evidence="2">Uncharacterized protein</fullName>
    </submittedName>
</protein>
<accession>A0AAD9VJ29</accession>
<proteinExistence type="predicted"/>
<name>A0AAD9VJ29_9HYME</name>
<keyword evidence="3" id="KW-1185">Reference proteome</keyword>